<dbReference type="GO" id="GO:0006355">
    <property type="term" value="P:regulation of DNA-templated transcription"/>
    <property type="evidence" value="ECO:0007669"/>
    <property type="project" value="InterPro"/>
</dbReference>
<organism evidence="4 5">
    <name type="scientific">Hyaloscypha variabilis (strain UAMH 11265 / GT02V1 / F)</name>
    <name type="common">Meliniomyces variabilis</name>
    <dbReference type="NCBI Taxonomy" id="1149755"/>
    <lineage>
        <taxon>Eukaryota</taxon>
        <taxon>Fungi</taxon>
        <taxon>Dikarya</taxon>
        <taxon>Ascomycota</taxon>
        <taxon>Pezizomycotina</taxon>
        <taxon>Leotiomycetes</taxon>
        <taxon>Helotiales</taxon>
        <taxon>Hyaloscyphaceae</taxon>
        <taxon>Hyaloscypha</taxon>
        <taxon>Hyaloscypha variabilis</taxon>
    </lineage>
</organism>
<dbReference type="PANTHER" id="PTHR42695:SF5">
    <property type="entry name" value="GLUTAMINE AMIDOTRANSFERASE YLR126C-RELATED"/>
    <property type="match status" value="1"/>
</dbReference>
<dbReference type="STRING" id="1149755.A0A2J6S184"/>
<dbReference type="InterPro" id="IPR044992">
    <property type="entry name" value="ChyE-like"/>
</dbReference>
<dbReference type="InterPro" id="IPR003822">
    <property type="entry name" value="PAH"/>
</dbReference>
<evidence type="ECO:0000256" key="2">
    <source>
        <dbReference type="ARBA" id="ARBA00023242"/>
    </source>
</evidence>
<sequence length="329" mass="37766">MAVNLPLRIAVLGNTTDIALRYSFRSTIKVAWVWTRICYPPVVDFFDVAVPSSYPNPSDYDLIVLSGGTVDGIYGREPERALQILIEFNNAYTYLHKVKARFAHQPGFINRFLETIQMAQGQAKTQPEIHAQLTRLLHTAPDLVQDLGHLFTPSQLNGQANTSPHMWIMKLRVFVRTVVEKNRKLVGIGWGHHIICLSFVGGTIQRINSAEPDRTRLSLTERGCKLFPWFRKWGRCMWLHEFHRHEITNHLSPFVSLAYGSKAFVSESNKIMTIQGHPELNQYAVMAVLRATPEYRAGDARRNWQLIMKMKDPGDGTRVWERILKWATE</sequence>
<evidence type="ECO:0008006" key="6">
    <source>
        <dbReference type="Google" id="ProtNLM"/>
    </source>
</evidence>
<dbReference type="PROSITE" id="PS51477">
    <property type="entry name" value="PAH"/>
    <property type="match status" value="1"/>
</dbReference>
<accession>A0A2J6S184</accession>
<dbReference type="AlphaFoldDB" id="A0A2J6S184"/>
<dbReference type="InterPro" id="IPR029062">
    <property type="entry name" value="Class_I_gatase-like"/>
</dbReference>
<dbReference type="Proteomes" id="UP000235786">
    <property type="component" value="Unassembled WGS sequence"/>
</dbReference>
<reference evidence="4 5" key="1">
    <citation type="submission" date="2016-04" db="EMBL/GenBank/DDBJ databases">
        <title>A degradative enzymes factory behind the ericoid mycorrhizal symbiosis.</title>
        <authorList>
            <consortium name="DOE Joint Genome Institute"/>
            <person name="Martino E."/>
            <person name="Morin E."/>
            <person name="Grelet G."/>
            <person name="Kuo A."/>
            <person name="Kohler A."/>
            <person name="Daghino S."/>
            <person name="Barry K."/>
            <person name="Choi C."/>
            <person name="Cichocki N."/>
            <person name="Clum A."/>
            <person name="Copeland A."/>
            <person name="Hainaut M."/>
            <person name="Haridas S."/>
            <person name="Labutti K."/>
            <person name="Lindquist E."/>
            <person name="Lipzen A."/>
            <person name="Khouja H.-R."/>
            <person name="Murat C."/>
            <person name="Ohm R."/>
            <person name="Olson A."/>
            <person name="Spatafora J."/>
            <person name="Veneault-Fourrey C."/>
            <person name="Henrissat B."/>
            <person name="Grigoriev I."/>
            <person name="Martin F."/>
            <person name="Perotto S."/>
        </authorList>
    </citation>
    <scope>NUCLEOTIDE SEQUENCE [LARGE SCALE GENOMIC DNA]</scope>
    <source>
        <strain evidence="4 5">F</strain>
    </source>
</reference>
<dbReference type="Gene3D" id="3.40.50.880">
    <property type="match status" value="1"/>
</dbReference>
<gene>
    <name evidence="4" type="ORF">L207DRAFT_509256</name>
</gene>
<dbReference type="OrthoDB" id="92161at2759"/>
<dbReference type="GO" id="GO:0005634">
    <property type="term" value="C:nucleus"/>
    <property type="evidence" value="ECO:0007669"/>
    <property type="project" value="UniProtKB-SubCell"/>
</dbReference>
<evidence type="ECO:0000313" key="5">
    <source>
        <dbReference type="Proteomes" id="UP000235786"/>
    </source>
</evidence>
<evidence type="ECO:0000313" key="4">
    <source>
        <dbReference type="EMBL" id="PMD44533.1"/>
    </source>
</evidence>
<dbReference type="InterPro" id="IPR036600">
    <property type="entry name" value="PAH_sf"/>
</dbReference>
<dbReference type="EMBL" id="KZ613941">
    <property type="protein sequence ID" value="PMD44533.1"/>
    <property type="molecule type" value="Genomic_DNA"/>
</dbReference>
<keyword evidence="5" id="KW-1185">Reference proteome</keyword>
<dbReference type="GO" id="GO:0005829">
    <property type="term" value="C:cytosol"/>
    <property type="evidence" value="ECO:0007669"/>
    <property type="project" value="TreeGrafter"/>
</dbReference>
<protein>
    <recommendedName>
        <fullName evidence="6">Class I glutamine amidotransferase-like protein</fullName>
    </recommendedName>
</protein>
<proteinExistence type="predicted"/>
<dbReference type="PANTHER" id="PTHR42695">
    <property type="entry name" value="GLUTAMINE AMIDOTRANSFERASE YLR126C-RELATED"/>
    <property type="match status" value="1"/>
</dbReference>
<evidence type="ECO:0000256" key="1">
    <source>
        <dbReference type="ARBA" id="ARBA00004123"/>
    </source>
</evidence>
<keyword evidence="2 3" id="KW-0539">Nucleus</keyword>
<name>A0A2J6S184_HYAVF</name>
<comment type="subcellular location">
    <subcellularLocation>
        <location evidence="1 3">Nucleus</location>
    </subcellularLocation>
</comment>
<dbReference type="SUPFAM" id="SSF52317">
    <property type="entry name" value="Class I glutamine amidotransferase-like"/>
    <property type="match status" value="1"/>
</dbReference>
<dbReference type="SUPFAM" id="SSF47762">
    <property type="entry name" value="PAH2 domain"/>
    <property type="match status" value="1"/>
</dbReference>
<evidence type="ECO:0000256" key="3">
    <source>
        <dbReference type="PROSITE-ProRule" id="PRU00810"/>
    </source>
</evidence>